<dbReference type="EMBL" id="FUWJ01000015">
    <property type="protein sequence ID" value="SKA37675.1"/>
    <property type="molecule type" value="Genomic_DNA"/>
</dbReference>
<evidence type="ECO:0000256" key="3">
    <source>
        <dbReference type="ARBA" id="ARBA00022692"/>
    </source>
</evidence>
<accession>A0A1T4TAY8</accession>
<dbReference type="Pfam" id="PF03788">
    <property type="entry name" value="LrgA"/>
    <property type="match status" value="1"/>
</dbReference>
<dbReference type="RefSeq" id="WP_085937677.1">
    <property type="nucleotide sequence ID" value="NZ_FUWJ01000015.1"/>
</dbReference>
<keyword evidence="2" id="KW-1003">Cell membrane</keyword>
<evidence type="ECO:0000256" key="4">
    <source>
        <dbReference type="ARBA" id="ARBA00022989"/>
    </source>
</evidence>
<dbReference type="Proteomes" id="UP000190092">
    <property type="component" value="Unassembled WGS sequence"/>
</dbReference>
<feature type="transmembrane region" description="Helical" evidence="6">
    <location>
        <begin position="29"/>
        <end position="46"/>
    </location>
</feature>
<evidence type="ECO:0000256" key="6">
    <source>
        <dbReference type="SAM" id="Phobius"/>
    </source>
</evidence>
<evidence type="ECO:0000256" key="2">
    <source>
        <dbReference type="ARBA" id="ARBA00022475"/>
    </source>
</evidence>
<dbReference type="AlphaFoldDB" id="A0A1T4TAY8"/>
<organism evidence="7 8">
    <name type="scientific">Enhydrobacter aerosaccus</name>
    <dbReference type="NCBI Taxonomy" id="225324"/>
    <lineage>
        <taxon>Bacteria</taxon>
        <taxon>Pseudomonadati</taxon>
        <taxon>Pseudomonadota</taxon>
        <taxon>Alphaproteobacteria</taxon>
        <taxon>Hyphomicrobiales</taxon>
        <taxon>Enhydrobacter</taxon>
    </lineage>
</organism>
<comment type="subcellular location">
    <subcellularLocation>
        <location evidence="1">Cell membrane</location>
        <topology evidence="1">Multi-pass membrane protein</topology>
    </subcellularLocation>
</comment>
<reference evidence="8" key="1">
    <citation type="submission" date="2017-02" db="EMBL/GenBank/DDBJ databases">
        <authorList>
            <person name="Varghese N."/>
            <person name="Submissions S."/>
        </authorList>
    </citation>
    <scope>NUCLEOTIDE SEQUENCE [LARGE SCALE GENOMIC DNA]</scope>
    <source>
        <strain evidence="8">ATCC 27094</strain>
    </source>
</reference>
<dbReference type="STRING" id="225324.SAMN02745126_05938"/>
<dbReference type="InterPro" id="IPR005538">
    <property type="entry name" value="LrgA/CidA"/>
</dbReference>
<keyword evidence="5 6" id="KW-0472">Membrane</keyword>
<dbReference type="OrthoDB" id="385012at2"/>
<proteinExistence type="predicted"/>
<name>A0A1T4TAY8_9HYPH</name>
<evidence type="ECO:0000256" key="1">
    <source>
        <dbReference type="ARBA" id="ARBA00004651"/>
    </source>
</evidence>
<gene>
    <name evidence="7" type="ORF">SAMN02745126_05938</name>
</gene>
<sequence length="115" mass="12230">MLEAATWLLAFQLAGEAAARLFQLPVPGPVIGMVMLAIALMAYPALADRLRGVVDGLLSNLGLLFVPAGVGVSLHLGLLEREWLPITVALLVSTVAGILVTAFLMRLLMPAEDRR</sequence>
<dbReference type="GO" id="GO:0005886">
    <property type="term" value="C:plasma membrane"/>
    <property type="evidence" value="ECO:0007669"/>
    <property type="project" value="UniProtKB-SubCell"/>
</dbReference>
<dbReference type="PANTHER" id="PTHR33931:SF2">
    <property type="entry name" value="HOLIN-LIKE PROTEIN CIDA"/>
    <property type="match status" value="1"/>
</dbReference>
<feature type="transmembrane region" description="Helical" evidence="6">
    <location>
        <begin position="58"/>
        <end position="77"/>
    </location>
</feature>
<evidence type="ECO:0000256" key="5">
    <source>
        <dbReference type="ARBA" id="ARBA00023136"/>
    </source>
</evidence>
<evidence type="ECO:0000313" key="8">
    <source>
        <dbReference type="Proteomes" id="UP000190092"/>
    </source>
</evidence>
<keyword evidence="4 6" id="KW-1133">Transmembrane helix</keyword>
<dbReference type="PANTHER" id="PTHR33931">
    <property type="entry name" value="HOLIN-LIKE PROTEIN CIDA-RELATED"/>
    <property type="match status" value="1"/>
</dbReference>
<protein>
    <submittedName>
        <fullName evidence="7">Holin-like protein</fullName>
    </submittedName>
</protein>
<keyword evidence="3 6" id="KW-0812">Transmembrane</keyword>
<evidence type="ECO:0000313" key="7">
    <source>
        <dbReference type="EMBL" id="SKA37675.1"/>
    </source>
</evidence>
<keyword evidence="8" id="KW-1185">Reference proteome</keyword>
<feature type="transmembrane region" description="Helical" evidence="6">
    <location>
        <begin position="83"/>
        <end position="105"/>
    </location>
</feature>